<accession>A0AA39X280</accession>
<feature type="non-terminal residue" evidence="2">
    <location>
        <position position="212"/>
    </location>
</feature>
<organism evidence="2 3">
    <name type="scientific">Immersiella caudata</name>
    <dbReference type="NCBI Taxonomy" id="314043"/>
    <lineage>
        <taxon>Eukaryota</taxon>
        <taxon>Fungi</taxon>
        <taxon>Dikarya</taxon>
        <taxon>Ascomycota</taxon>
        <taxon>Pezizomycotina</taxon>
        <taxon>Sordariomycetes</taxon>
        <taxon>Sordariomycetidae</taxon>
        <taxon>Sordariales</taxon>
        <taxon>Lasiosphaeriaceae</taxon>
        <taxon>Immersiella</taxon>
    </lineage>
</organism>
<evidence type="ECO:0000313" key="3">
    <source>
        <dbReference type="Proteomes" id="UP001175000"/>
    </source>
</evidence>
<dbReference type="PANTHER" id="PTHR24148">
    <property type="entry name" value="ANKYRIN REPEAT DOMAIN-CONTAINING PROTEIN 39 HOMOLOG-RELATED"/>
    <property type="match status" value="1"/>
</dbReference>
<dbReference type="Pfam" id="PF06985">
    <property type="entry name" value="HET"/>
    <property type="match status" value="1"/>
</dbReference>
<dbReference type="InterPro" id="IPR052895">
    <property type="entry name" value="HetReg/Transcr_Mod"/>
</dbReference>
<reference evidence="2" key="1">
    <citation type="submission" date="2023-06" db="EMBL/GenBank/DDBJ databases">
        <title>Genome-scale phylogeny and comparative genomics of the fungal order Sordariales.</title>
        <authorList>
            <consortium name="Lawrence Berkeley National Laboratory"/>
            <person name="Hensen N."/>
            <person name="Bonometti L."/>
            <person name="Westerberg I."/>
            <person name="Brannstrom I.O."/>
            <person name="Guillou S."/>
            <person name="Cros-Aarteil S."/>
            <person name="Calhoun S."/>
            <person name="Haridas S."/>
            <person name="Kuo A."/>
            <person name="Mondo S."/>
            <person name="Pangilinan J."/>
            <person name="Riley R."/>
            <person name="Labutti K."/>
            <person name="Andreopoulos B."/>
            <person name="Lipzen A."/>
            <person name="Chen C."/>
            <person name="Yanf M."/>
            <person name="Daum C."/>
            <person name="Ng V."/>
            <person name="Clum A."/>
            <person name="Steindorff A."/>
            <person name="Ohm R."/>
            <person name="Martin F."/>
            <person name="Silar P."/>
            <person name="Natvig D."/>
            <person name="Lalanne C."/>
            <person name="Gautier V."/>
            <person name="Ament-Velasquez S.L."/>
            <person name="Kruys A."/>
            <person name="Hutchinson M.I."/>
            <person name="Powell A.J."/>
            <person name="Barry K."/>
            <person name="Miller A.N."/>
            <person name="Grigoriev I.V."/>
            <person name="Debuchy R."/>
            <person name="Gladieux P."/>
            <person name="Thoren M.H."/>
            <person name="Johannesson H."/>
        </authorList>
    </citation>
    <scope>NUCLEOTIDE SEQUENCE</scope>
    <source>
        <strain evidence="2">CBS 606.72</strain>
    </source>
</reference>
<feature type="non-terminal residue" evidence="2">
    <location>
        <position position="1"/>
    </location>
</feature>
<proteinExistence type="predicted"/>
<keyword evidence="3" id="KW-1185">Reference proteome</keyword>
<feature type="domain" description="Heterokaryon incompatibility" evidence="1">
    <location>
        <begin position="37"/>
        <end position="194"/>
    </location>
</feature>
<comment type="caution">
    <text evidence="2">The sequence shown here is derived from an EMBL/GenBank/DDBJ whole genome shotgun (WGS) entry which is preliminary data.</text>
</comment>
<dbReference type="InterPro" id="IPR010730">
    <property type="entry name" value="HET"/>
</dbReference>
<gene>
    <name evidence="2" type="ORF">B0T14DRAFT_414691</name>
</gene>
<dbReference type="AlphaFoldDB" id="A0AA39X280"/>
<sequence>IRLLRLFHGKFDDDIRVELEEAWLDEIEAQGADGTSFKALSYVWGSRDNPATIWIGEETISVTQNLAAALRHLRDEHDDGVYWIDAICIDQSSPSERSKQVALMRDVFRVAGEVIFWLGPEENDSDHAMDLIHSFGEKVRYDIRSDALIPIDKPGDEAKWLSPLEPVRYGDREADALADLLMRPWFERLWVRQEAFHGRKSGVVMCGTRRMS</sequence>
<dbReference type="PANTHER" id="PTHR24148:SF73">
    <property type="entry name" value="HET DOMAIN PROTEIN (AFU_ORTHOLOGUE AFUA_8G01020)"/>
    <property type="match status" value="1"/>
</dbReference>
<dbReference type="EMBL" id="JAULSU010000002">
    <property type="protein sequence ID" value="KAK0625949.1"/>
    <property type="molecule type" value="Genomic_DNA"/>
</dbReference>
<evidence type="ECO:0000313" key="2">
    <source>
        <dbReference type="EMBL" id="KAK0625949.1"/>
    </source>
</evidence>
<protein>
    <submittedName>
        <fullName evidence="2">Heterokaryon incompatibility protein-domain-containing protein</fullName>
    </submittedName>
</protein>
<evidence type="ECO:0000259" key="1">
    <source>
        <dbReference type="Pfam" id="PF06985"/>
    </source>
</evidence>
<dbReference type="Proteomes" id="UP001175000">
    <property type="component" value="Unassembled WGS sequence"/>
</dbReference>
<name>A0AA39X280_9PEZI</name>